<keyword evidence="2" id="KW-0732">Signal</keyword>
<proteinExistence type="predicted"/>
<organism evidence="3 4">
    <name type="scientific">Paraphoma chrysanthemicola</name>
    <dbReference type="NCBI Taxonomy" id="798071"/>
    <lineage>
        <taxon>Eukaryota</taxon>
        <taxon>Fungi</taxon>
        <taxon>Dikarya</taxon>
        <taxon>Ascomycota</taxon>
        <taxon>Pezizomycotina</taxon>
        <taxon>Dothideomycetes</taxon>
        <taxon>Pleosporomycetidae</taxon>
        <taxon>Pleosporales</taxon>
        <taxon>Pleosporineae</taxon>
        <taxon>Phaeosphaeriaceae</taxon>
        <taxon>Paraphoma</taxon>
    </lineage>
</organism>
<protein>
    <submittedName>
        <fullName evidence="3">Uncharacterized protein</fullName>
    </submittedName>
</protein>
<feature type="compositionally biased region" description="Pro residues" evidence="1">
    <location>
        <begin position="59"/>
        <end position="69"/>
    </location>
</feature>
<sequence length="240" mass="27450">MRNHWHIRPVDAHLLLLFLPRLQSAHDFAMSPPPNGSTQSSSKLILRTRSKSAEISSPPHHPPSSPPAWKPMQTINLSPTAWALYEHDWSGQSNGVYIQWSKDARYWHDDGTSNSLVMSNWKRRKAITEHICVDVISRFGLNYARILAGPHHTRTVRDDNGRIKVPDQHHITVTSCKHLVTNGGWDPSWRSHPTWHIYLRHEGFENLVVVGVSCVVRLGDDPTAKPVIDSRYTWGKYTRL</sequence>
<feature type="signal peptide" evidence="2">
    <location>
        <begin position="1"/>
        <end position="25"/>
    </location>
</feature>
<dbReference type="EMBL" id="JAGMVJ010000026">
    <property type="protein sequence ID" value="KAH7070840.1"/>
    <property type="molecule type" value="Genomic_DNA"/>
</dbReference>
<feature type="chain" id="PRO_5035423653" evidence="2">
    <location>
        <begin position="26"/>
        <end position="240"/>
    </location>
</feature>
<gene>
    <name evidence="3" type="ORF">FB567DRAFT_214731</name>
</gene>
<dbReference type="AlphaFoldDB" id="A0A8K0QTP3"/>
<comment type="caution">
    <text evidence="3">The sequence shown here is derived from an EMBL/GenBank/DDBJ whole genome shotgun (WGS) entry which is preliminary data.</text>
</comment>
<evidence type="ECO:0000256" key="2">
    <source>
        <dbReference type="SAM" id="SignalP"/>
    </source>
</evidence>
<dbReference type="Proteomes" id="UP000813461">
    <property type="component" value="Unassembled WGS sequence"/>
</dbReference>
<evidence type="ECO:0000256" key="1">
    <source>
        <dbReference type="SAM" id="MobiDB-lite"/>
    </source>
</evidence>
<reference evidence="3" key="1">
    <citation type="journal article" date="2021" name="Nat. Commun.">
        <title>Genetic determinants of endophytism in the Arabidopsis root mycobiome.</title>
        <authorList>
            <person name="Mesny F."/>
            <person name="Miyauchi S."/>
            <person name="Thiergart T."/>
            <person name="Pickel B."/>
            <person name="Atanasova L."/>
            <person name="Karlsson M."/>
            <person name="Huettel B."/>
            <person name="Barry K.W."/>
            <person name="Haridas S."/>
            <person name="Chen C."/>
            <person name="Bauer D."/>
            <person name="Andreopoulos W."/>
            <person name="Pangilinan J."/>
            <person name="LaButti K."/>
            <person name="Riley R."/>
            <person name="Lipzen A."/>
            <person name="Clum A."/>
            <person name="Drula E."/>
            <person name="Henrissat B."/>
            <person name="Kohler A."/>
            <person name="Grigoriev I.V."/>
            <person name="Martin F.M."/>
            <person name="Hacquard S."/>
        </authorList>
    </citation>
    <scope>NUCLEOTIDE SEQUENCE</scope>
    <source>
        <strain evidence="3">MPI-SDFR-AT-0120</strain>
    </source>
</reference>
<evidence type="ECO:0000313" key="4">
    <source>
        <dbReference type="Proteomes" id="UP000813461"/>
    </source>
</evidence>
<evidence type="ECO:0000313" key="3">
    <source>
        <dbReference type="EMBL" id="KAH7070840.1"/>
    </source>
</evidence>
<feature type="region of interest" description="Disordered" evidence="1">
    <location>
        <begin position="29"/>
        <end position="71"/>
    </location>
</feature>
<name>A0A8K0QTP3_9PLEO</name>
<accession>A0A8K0QTP3</accession>
<keyword evidence="4" id="KW-1185">Reference proteome</keyword>